<dbReference type="InterPro" id="IPR023867">
    <property type="entry name" value="Sulphatase_maturase_rSAM"/>
</dbReference>
<dbReference type="InterPro" id="IPR058240">
    <property type="entry name" value="rSAM_sf"/>
</dbReference>
<feature type="domain" description="Radical SAM core" evidence="6">
    <location>
        <begin position="20"/>
        <end position="241"/>
    </location>
</feature>
<protein>
    <submittedName>
        <fullName evidence="7">Thioether cross-link-forming SCIFF peptide maturase</fullName>
    </submittedName>
</protein>
<dbReference type="InterPro" id="IPR006638">
    <property type="entry name" value="Elp3/MiaA/NifB-like_rSAM"/>
</dbReference>
<dbReference type="GO" id="GO:0046872">
    <property type="term" value="F:metal ion binding"/>
    <property type="evidence" value="ECO:0007669"/>
    <property type="project" value="UniProtKB-KW"/>
</dbReference>
<dbReference type="GO" id="GO:0051536">
    <property type="term" value="F:iron-sulfur cluster binding"/>
    <property type="evidence" value="ECO:0007669"/>
    <property type="project" value="UniProtKB-KW"/>
</dbReference>
<evidence type="ECO:0000259" key="6">
    <source>
        <dbReference type="PROSITE" id="PS51918"/>
    </source>
</evidence>
<comment type="caution">
    <text evidence="7">The sequence shown here is derived from an EMBL/GenBank/DDBJ whole genome shotgun (WGS) entry which is preliminary data.</text>
</comment>
<evidence type="ECO:0000256" key="3">
    <source>
        <dbReference type="ARBA" id="ARBA00022723"/>
    </source>
</evidence>
<dbReference type="GO" id="GO:0016491">
    <property type="term" value="F:oxidoreductase activity"/>
    <property type="evidence" value="ECO:0007669"/>
    <property type="project" value="InterPro"/>
</dbReference>
<dbReference type="InterPro" id="IPR023885">
    <property type="entry name" value="4Fe4S-binding_SPASM_dom"/>
</dbReference>
<dbReference type="PROSITE" id="PS51918">
    <property type="entry name" value="RADICAL_SAM"/>
    <property type="match status" value="1"/>
</dbReference>
<evidence type="ECO:0000313" key="8">
    <source>
        <dbReference type="Proteomes" id="UP000616724"/>
    </source>
</evidence>
<dbReference type="NCBIfam" id="TIGR04085">
    <property type="entry name" value="rSAM_more_4Fe4S"/>
    <property type="match status" value="1"/>
</dbReference>
<comment type="cofactor">
    <cofactor evidence="1">
        <name>[4Fe-4S] cluster</name>
        <dbReference type="ChEBI" id="CHEBI:49883"/>
    </cofactor>
</comment>
<keyword evidence="4" id="KW-0408">Iron</keyword>
<keyword evidence="3" id="KW-0479">Metal-binding</keyword>
<dbReference type="InterPro" id="IPR007197">
    <property type="entry name" value="rSAM"/>
</dbReference>
<dbReference type="SFLD" id="SFLDG01067">
    <property type="entry name" value="SPASM/twitch_domain_containing"/>
    <property type="match status" value="1"/>
</dbReference>
<evidence type="ECO:0000256" key="4">
    <source>
        <dbReference type="ARBA" id="ARBA00023004"/>
    </source>
</evidence>
<dbReference type="SFLD" id="SFLDG01386">
    <property type="entry name" value="main_SPASM_domain-containing"/>
    <property type="match status" value="1"/>
</dbReference>
<dbReference type="SUPFAM" id="SSF102114">
    <property type="entry name" value="Radical SAM enzymes"/>
    <property type="match status" value="1"/>
</dbReference>
<dbReference type="SFLD" id="SFLDG01384">
    <property type="entry name" value="thioether_bond_formation_requi"/>
    <property type="match status" value="1"/>
</dbReference>
<evidence type="ECO:0000256" key="5">
    <source>
        <dbReference type="ARBA" id="ARBA00023014"/>
    </source>
</evidence>
<proteinExistence type="predicted"/>
<dbReference type="InterPro" id="IPR013785">
    <property type="entry name" value="Aldolase_TIM"/>
</dbReference>
<dbReference type="CDD" id="cd01335">
    <property type="entry name" value="Radical_SAM"/>
    <property type="match status" value="1"/>
</dbReference>
<sequence length="398" mass="43855">MINRVFLDIDQRHRSSGPRRPGLSGLSLQVTDACNLACSYCYFYDKAPVTLTREIVDRSLDLLDREHDASVPEWHINLFGGEPTLQPELIRYICARASERAASAGKKASFSLTTNGTRFDRRFLELTTEFGIATMLSLDGNRAAHDRFRKYLDGRGSYDTIMDNLEWLKAAPHFKVRLTISPPTVRHLADSVEELIGLGITGIATSPVVEETWSEDDLLEFASQWQRIAAMYIRERLRGNRISIKGLDTRESREPLEICKAPAASHSGCGAATSFVFVNAFGDLYPCHRYPGYFDKSPQVRLGSVFTGIDQEKRSRYLAANLASSKKGCGSFVSSTKERGACGECAIQGACGGACMAVNEYLTGDPAQPPSVPGAIEQIKLSVLNQVHTYLTAREPGA</sequence>
<dbReference type="Proteomes" id="UP000616724">
    <property type="component" value="Unassembled WGS sequence"/>
</dbReference>
<keyword evidence="8" id="KW-1185">Reference proteome</keyword>
<evidence type="ECO:0000256" key="1">
    <source>
        <dbReference type="ARBA" id="ARBA00001966"/>
    </source>
</evidence>
<dbReference type="PANTHER" id="PTHR43273">
    <property type="entry name" value="ANAEROBIC SULFATASE-MATURATING ENZYME HOMOLOG ASLB-RELATED"/>
    <property type="match status" value="1"/>
</dbReference>
<dbReference type="PANTHER" id="PTHR43273:SF8">
    <property type="entry name" value="RADICAL SAM DOMAIN PROTEIN"/>
    <property type="match status" value="1"/>
</dbReference>
<dbReference type="Pfam" id="PF04055">
    <property type="entry name" value="Radical_SAM"/>
    <property type="match status" value="1"/>
</dbReference>
<accession>A0A8J3RK34</accession>
<organism evidence="7 8">
    <name type="scientific">Planobispora longispora</name>
    <dbReference type="NCBI Taxonomy" id="28887"/>
    <lineage>
        <taxon>Bacteria</taxon>
        <taxon>Bacillati</taxon>
        <taxon>Actinomycetota</taxon>
        <taxon>Actinomycetes</taxon>
        <taxon>Streptosporangiales</taxon>
        <taxon>Streptosporangiaceae</taxon>
        <taxon>Planobispora</taxon>
    </lineage>
</organism>
<dbReference type="SMART" id="SM00729">
    <property type="entry name" value="Elp3"/>
    <property type="match status" value="1"/>
</dbReference>
<keyword evidence="5" id="KW-0411">Iron-sulfur</keyword>
<dbReference type="SFLD" id="SFLDS00029">
    <property type="entry name" value="Radical_SAM"/>
    <property type="match status" value="1"/>
</dbReference>
<gene>
    <name evidence="7" type="ORF">Plo01_20500</name>
</gene>
<dbReference type="AlphaFoldDB" id="A0A8J3RK34"/>
<dbReference type="EMBL" id="BOOH01000017">
    <property type="protein sequence ID" value="GIH75621.1"/>
    <property type="molecule type" value="Genomic_DNA"/>
</dbReference>
<keyword evidence="2" id="KW-0949">S-adenosyl-L-methionine</keyword>
<dbReference type="Gene3D" id="3.20.20.70">
    <property type="entry name" value="Aldolase class I"/>
    <property type="match status" value="1"/>
</dbReference>
<evidence type="ECO:0000256" key="2">
    <source>
        <dbReference type="ARBA" id="ARBA00022691"/>
    </source>
</evidence>
<evidence type="ECO:0000313" key="7">
    <source>
        <dbReference type="EMBL" id="GIH75621.1"/>
    </source>
</evidence>
<dbReference type="NCBIfam" id="NF047865">
    <property type="entry name" value="rSAM_PapB"/>
    <property type="match status" value="1"/>
</dbReference>
<name>A0A8J3RK34_9ACTN</name>
<dbReference type="RefSeq" id="WP_203890292.1">
    <property type="nucleotide sequence ID" value="NZ_BOOH01000017.1"/>
</dbReference>
<reference evidence="7 8" key="1">
    <citation type="submission" date="2021-01" db="EMBL/GenBank/DDBJ databases">
        <title>Whole genome shotgun sequence of Planobispora longispora NBRC 13918.</title>
        <authorList>
            <person name="Komaki H."/>
            <person name="Tamura T."/>
        </authorList>
    </citation>
    <scope>NUCLEOTIDE SEQUENCE [LARGE SCALE GENOMIC DNA]</scope>
    <source>
        <strain evidence="7 8">NBRC 13918</strain>
    </source>
</reference>